<dbReference type="EC" id="6.6.1.1" evidence="3"/>
<dbReference type="RefSeq" id="WP_184395198.1">
    <property type="nucleotide sequence ID" value="NZ_BAAAJD010000096.1"/>
</dbReference>
<dbReference type="PANTHER" id="PTHR30267:SF2">
    <property type="entry name" value="PROTEIN PRKA"/>
    <property type="match status" value="1"/>
</dbReference>
<gene>
    <name evidence="3" type="ORF">HDA36_004604</name>
</gene>
<evidence type="ECO:0000256" key="1">
    <source>
        <dbReference type="SAM" id="MobiDB-lite"/>
    </source>
</evidence>
<dbReference type="GO" id="GO:0005524">
    <property type="term" value="F:ATP binding"/>
    <property type="evidence" value="ECO:0007669"/>
    <property type="project" value="InterPro"/>
</dbReference>
<dbReference type="Gene3D" id="3.40.50.300">
    <property type="entry name" value="P-loop containing nucleotide triphosphate hydrolases"/>
    <property type="match status" value="1"/>
</dbReference>
<dbReference type="GO" id="GO:0016851">
    <property type="term" value="F:magnesium chelatase activity"/>
    <property type="evidence" value="ECO:0007669"/>
    <property type="project" value="UniProtKB-EC"/>
</dbReference>
<keyword evidence="4" id="KW-1185">Reference proteome</keyword>
<dbReference type="Proteomes" id="UP000572635">
    <property type="component" value="Unassembled WGS sequence"/>
</dbReference>
<dbReference type="GO" id="GO:0004672">
    <property type="term" value="F:protein kinase activity"/>
    <property type="evidence" value="ECO:0007669"/>
    <property type="project" value="TreeGrafter"/>
</dbReference>
<dbReference type="PANTHER" id="PTHR30267">
    <property type="entry name" value="PROTEIN KINASE PRKA"/>
    <property type="match status" value="1"/>
</dbReference>
<comment type="caution">
    <text evidence="3">The sequence shown here is derived from an EMBL/GenBank/DDBJ whole genome shotgun (WGS) entry which is preliminary data.</text>
</comment>
<evidence type="ECO:0000313" key="3">
    <source>
        <dbReference type="EMBL" id="MBB5434520.1"/>
    </source>
</evidence>
<feature type="domain" description="Sigma-54 factor interaction" evidence="2">
    <location>
        <begin position="181"/>
        <end position="239"/>
    </location>
</feature>
<accession>A0A7W8QRD1</accession>
<organism evidence="3 4">
    <name type="scientific">Nocardiopsis composta</name>
    <dbReference type="NCBI Taxonomy" id="157465"/>
    <lineage>
        <taxon>Bacteria</taxon>
        <taxon>Bacillati</taxon>
        <taxon>Actinomycetota</taxon>
        <taxon>Actinomycetes</taxon>
        <taxon>Streptosporangiales</taxon>
        <taxon>Nocardiopsidaceae</taxon>
        <taxon>Nocardiopsis</taxon>
    </lineage>
</organism>
<reference evidence="3 4" key="1">
    <citation type="submission" date="2020-08" db="EMBL/GenBank/DDBJ databases">
        <title>Sequencing the genomes of 1000 actinobacteria strains.</title>
        <authorList>
            <person name="Klenk H.-P."/>
        </authorList>
    </citation>
    <scope>NUCLEOTIDE SEQUENCE [LARGE SCALE GENOMIC DNA]</scope>
    <source>
        <strain evidence="3 4">DSM 44551</strain>
    </source>
</reference>
<evidence type="ECO:0000259" key="2">
    <source>
        <dbReference type="Pfam" id="PF00158"/>
    </source>
</evidence>
<proteinExistence type="predicted"/>
<dbReference type="EMBL" id="JACHDB010000001">
    <property type="protein sequence ID" value="MBB5434520.1"/>
    <property type="molecule type" value="Genomic_DNA"/>
</dbReference>
<dbReference type="GO" id="GO:0006355">
    <property type="term" value="P:regulation of DNA-templated transcription"/>
    <property type="evidence" value="ECO:0007669"/>
    <property type="project" value="InterPro"/>
</dbReference>
<dbReference type="InterPro" id="IPR002078">
    <property type="entry name" value="Sigma_54_int"/>
</dbReference>
<sequence length="493" mass="52648">MHTSPPPSARVGHRPPDGLPRTVEELRAAGHRWRSVKDEVRENLLERLRSGRERFPGMVGFDATVLPQVERALLARQDAVLLGERGQGKSRLIRAVGALLDEWTPVVEGCPINDHPYAPRCPRCRRLAAAGEPLPVGWLHRDERYREKTATPDTGVADLIGDIDPARLAEGRSLDDPEVVHYGLVPRANRGVLALNELPDLAARVQVALLGVLEERELQVRGHVLRLPVDVTVLASANPEDYTDRGRIITPLKDRFGAEVRTHYPEALEDEVALVRQEAADPGGALVPAHVVEVVARFTRMVRASPAVEARSGVSARFAIAAVRTAAASAERRAALTGEKCPTARVSDLPAAVPVLRGKVEFAPGEEGQEVEVLGHLLRRATAEVFRDRLPESALEPLTGVFAAGGEAVSGEGVPAGELLGSLGPVPDPASLAALADAGREPLAGEGAPAEGADRAEGLAAAAADLALEGLYLTRRLSKETAGPARDRSAYRT</sequence>
<name>A0A7W8QRD1_9ACTN</name>
<dbReference type="AlphaFoldDB" id="A0A7W8QRD1"/>
<feature type="region of interest" description="Disordered" evidence="1">
    <location>
        <begin position="1"/>
        <end position="20"/>
    </location>
</feature>
<dbReference type="Pfam" id="PF00158">
    <property type="entry name" value="Sigma54_activat"/>
    <property type="match status" value="1"/>
</dbReference>
<dbReference type="SUPFAM" id="SSF52540">
    <property type="entry name" value="P-loop containing nucleoside triphosphate hydrolases"/>
    <property type="match status" value="1"/>
</dbReference>
<protein>
    <submittedName>
        <fullName evidence="3">Magnesium chelatase subunit I</fullName>
        <ecNumber evidence="3">6.6.1.1</ecNumber>
    </submittedName>
</protein>
<dbReference type="InterPro" id="IPR027417">
    <property type="entry name" value="P-loop_NTPase"/>
</dbReference>
<evidence type="ECO:0000313" key="4">
    <source>
        <dbReference type="Proteomes" id="UP000572635"/>
    </source>
</evidence>
<keyword evidence="3" id="KW-0436">Ligase</keyword>